<keyword evidence="3" id="KW-1185">Reference proteome</keyword>
<evidence type="ECO:0000313" key="2">
    <source>
        <dbReference type="EMBL" id="TKW28465.1"/>
    </source>
</evidence>
<feature type="compositionally biased region" description="Basic and acidic residues" evidence="1">
    <location>
        <begin position="93"/>
        <end position="105"/>
    </location>
</feature>
<proteinExistence type="predicted"/>
<organism evidence="2 3">
    <name type="scientific">Setaria viridis</name>
    <name type="common">Green bristlegrass</name>
    <name type="synonym">Setaria italica subsp. viridis</name>
    <dbReference type="NCBI Taxonomy" id="4556"/>
    <lineage>
        <taxon>Eukaryota</taxon>
        <taxon>Viridiplantae</taxon>
        <taxon>Streptophyta</taxon>
        <taxon>Embryophyta</taxon>
        <taxon>Tracheophyta</taxon>
        <taxon>Spermatophyta</taxon>
        <taxon>Magnoliopsida</taxon>
        <taxon>Liliopsida</taxon>
        <taxon>Poales</taxon>
        <taxon>Poaceae</taxon>
        <taxon>PACMAD clade</taxon>
        <taxon>Panicoideae</taxon>
        <taxon>Panicodae</taxon>
        <taxon>Paniceae</taxon>
        <taxon>Cenchrinae</taxon>
        <taxon>Setaria</taxon>
    </lineage>
</organism>
<feature type="compositionally biased region" description="Low complexity" evidence="1">
    <location>
        <begin position="106"/>
        <end position="116"/>
    </location>
</feature>
<feature type="region of interest" description="Disordered" evidence="1">
    <location>
        <begin position="90"/>
        <end position="116"/>
    </location>
</feature>
<sequence>MSNAVRPSVKPPTPSPLHPVHKRRLQKPPPGPRTVDHGSTKLCQSRPPPIASASVKTLGAPDLAGNEGSRRCEVEVPASQKTCICASLTRLQYRREDPDSRDSDRNSNNSNKKLGP</sequence>
<dbReference type="Gramene" id="TKW28465">
    <property type="protein sequence ID" value="TKW28465"/>
    <property type="gene ID" value="SEVIR_3G324903v2"/>
</dbReference>
<name>A0A4U6VIB3_SETVI</name>
<accession>A0A4U6VIB3</accession>
<reference evidence="2" key="1">
    <citation type="submission" date="2019-03" db="EMBL/GenBank/DDBJ databases">
        <title>WGS assembly of Setaria viridis.</title>
        <authorList>
            <person name="Huang P."/>
            <person name="Jenkins J."/>
            <person name="Grimwood J."/>
            <person name="Barry K."/>
            <person name="Healey A."/>
            <person name="Mamidi S."/>
            <person name="Sreedasyam A."/>
            <person name="Shu S."/>
            <person name="Feldman M."/>
            <person name="Wu J."/>
            <person name="Yu Y."/>
            <person name="Chen C."/>
            <person name="Johnson J."/>
            <person name="Rokhsar D."/>
            <person name="Baxter I."/>
            <person name="Schmutz J."/>
            <person name="Brutnell T."/>
            <person name="Kellogg E."/>
        </authorList>
    </citation>
    <scope>NUCLEOTIDE SEQUENCE [LARGE SCALE GENOMIC DNA]</scope>
</reference>
<dbReference type="Proteomes" id="UP000298652">
    <property type="component" value="Chromosome 3"/>
</dbReference>
<gene>
    <name evidence="2" type="ORF">SEVIR_3G324903v2</name>
</gene>
<dbReference type="AlphaFoldDB" id="A0A4U6VIB3"/>
<feature type="region of interest" description="Disordered" evidence="1">
    <location>
        <begin position="1"/>
        <end position="72"/>
    </location>
</feature>
<evidence type="ECO:0000256" key="1">
    <source>
        <dbReference type="SAM" id="MobiDB-lite"/>
    </source>
</evidence>
<dbReference type="EMBL" id="CM016554">
    <property type="protein sequence ID" value="TKW28465.1"/>
    <property type="molecule type" value="Genomic_DNA"/>
</dbReference>
<evidence type="ECO:0000313" key="3">
    <source>
        <dbReference type="Proteomes" id="UP000298652"/>
    </source>
</evidence>
<protein>
    <submittedName>
        <fullName evidence="2">Uncharacterized protein</fullName>
    </submittedName>
</protein>